<dbReference type="Proteomes" id="UP000054304">
    <property type="component" value="Unassembled WGS sequence"/>
</dbReference>
<feature type="compositionally biased region" description="Basic and acidic residues" evidence="1">
    <location>
        <begin position="64"/>
        <end position="80"/>
    </location>
</feature>
<protein>
    <submittedName>
        <fullName evidence="2">LALA0S01e15918g1_1</fullName>
    </submittedName>
</protein>
<proteinExistence type="predicted"/>
<accession>A0A0C7MLG5</accession>
<dbReference type="OrthoDB" id="4035709at2759"/>
<name>A0A0C7MLG5_9SACH</name>
<feature type="compositionally biased region" description="Basic residues" evidence="1">
    <location>
        <begin position="43"/>
        <end position="63"/>
    </location>
</feature>
<dbReference type="GeneID" id="34684057"/>
<evidence type="ECO:0000256" key="1">
    <source>
        <dbReference type="SAM" id="MobiDB-lite"/>
    </source>
</evidence>
<evidence type="ECO:0000313" key="2">
    <source>
        <dbReference type="EMBL" id="CEP60655.1"/>
    </source>
</evidence>
<sequence>MTGLVRYIPKSSLWLCPMFLIGSDLIANLYGSDKGRNSVSRQVQRKGKKILGSHRSRPARRRNGKSDADRGISQKISEFE</sequence>
<evidence type="ECO:0000313" key="3">
    <source>
        <dbReference type="Proteomes" id="UP000054304"/>
    </source>
</evidence>
<organism evidence="2 3">
    <name type="scientific">Lachancea lanzarotensis</name>
    <dbReference type="NCBI Taxonomy" id="1245769"/>
    <lineage>
        <taxon>Eukaryota</taxon>
        <taxon>Fungi</taxon>
        <taxon>Dikarya</taxon>
        <taxon>Ascomycota</taxon>
        <taxon>Saccharomycotina</taxon>
        <taxon>Saccharomycetes</taxon>
        <taxon>Saccharomycetales</taxon>
        <taxon>Saccharomycetaceae</taxon>
        <taxon>Lachancea</taxon>
    </lineage>
</organism>
<dbReference type="AlphaFoldDB" id="A0A0C7MLG5"/>
<dbReference type="RefSeq" id="XP_022626897.1">
    <property type="nucleotide sequence ID" value="XM_022774840.1"/>
</dbReference>
<gene>
    <name evidence="2" type="ORF">LALA0_S01e15918g</name>
</gene>
<reference evidence="2 3" key="1">
    <citation type="submission" date="2014-12" db="EMBL/GenBank/DDBJ databases">
        <authorList>
            <person name="Neuveglise Cecile"/>
        </authorList>
    </citation>
    <scope>NUCLEOTIDE SEQUENCE [LARGE SCALE GENOMIC DNA]</scope>
    <source>
        <strain evidence="2 3">CBS 12615</strain>
    </source>
</reference>
<keyword evidence="3" id="KW-1185">Reference proteome</keyword>
<dbReference type="EMBL" id="LN736360">
    <property type="protein sequence ID" value="CEP60655.1"/>
    <property type="molecule type" value="Genomic_DNA"/>
</dbReference>
<dbReference type="HOGENOM" id="CLU_2590180_0_0_1"/>
<feature type="region of interest" description="Disordered" evidence="1">
    <location>
        <begin position="32"/>
        <end position="80"/>
    </location>
</feature>